<reference evidence="1" key="1">
    <citation type="submission" date="2023-01" db="EMBL/GenBank/DDBJ databases">
        <title>The diversity of Class Acidimicrobiia in South China Sea sediment environments and the proposal of Iamia marina sp. nov., a novel species of the genus Iamia.</title>
        <authorList>
            <person name="He Y."/>
            <person name="Tian X."/>
        </authorList>
    </citation>
    <scope>NUCLEOTIDE SEQUENCE</scope>
    <source>
        <strain evidence="1">DSM 19957</strain>
    </source>
</reference>
<dbReference type="EMBL" id="CP116942">
    <property type="protein sequence ID" value="WCO67886.1"/>
    <property type="molecule type" value="Genomic_DNA"/>
</dbReference>
<dbReference type="RefSeq" id="WP_272737404.1">
    <property type="nucleotide sequence ID" value="NZ_CP116942.1"/>
</dbReference>
<organism evidence="1 2">
    <name type="scientific">Iamia majanohamensis</name>
    <dbReference type="NCBI Taxonomy" id="467976"/>
    <lineage>
        <taxon>Bacteria</taxon>
        <taxon>Bacillati</taxon>
        <taxon>Actinomycetota</taxon>
        <taxon>Acidimicrobiia</taxon>
        <taxon>Acidimicrobiales</taxon>
        <taxon>Iamiaceae</taxon>
        <taxon>Iamia</taxon>
    </lineage>
</organism>
<accession>A0AAE9YHI0</accession>
<evidence type="ECO:0000313" key="1">
    <source>
        <dbReference type="EMBL" id="WCO67886.1"/>
    </source>
</evidence>
<evidence type="ECO:0000313" key="2">
    <source>
        <dbReference type="Proteomes" id="UP001216390"/>
    </source>
</evidence>
<dbReference type="KEGG" id="ima:PO878_04000"/>
<proteinExistence type="predicted"/>
<keyword evidence="2" id="KW-1185">Reference proteome</keyword>
<evidence type="ECO:0008006" key="3">
    <source>
        <dbReference type="Google" id="ProtNLM"/>
    </source>
</evidence>
<dbReference type="Proteomes" id="UP001216390">
    <property type="component" value="Chromosome"/>
</dbReference>
<gene>
    <name evidence="1" type="ORF">PO878_04000</name>
</gene>
<dbReference type="AlphaFoldDB" id="A0AAE9YHI0"/>
<sequence>MSRGESFRAEVEKAKPGMGPGERVLLDEAVRLVDRLDRFDALISGEADVWCRLVHNVRTKDYEIKIDSAVAEARQTVAELRQVVKALNIPVGGAEEKGSVLDELARRRAERTA</sequence>
<name>A0AAE9YHI0_9ACTN</name>
<protein>
    <recommendedName>
        <fullName evidence="3">Terminase small subunit</fullName>
    </recommendedName>
</protein>